<organism evidence="3 4">
    <name type="scientific">Colletotrichum plurivorum</name>
    <dbReference type="NCBI Taxonomy" id="2175906"/>
    <lineage>
        <taxon>Eukaryota</taxon>
        <taxon>Fungi</taxon>
        <taxon>Dikarya</taxon>
        <taxon>Ascomycota</taxon>
        <taxon>Pezizomycotina</taxon>
        <taxon>Sordariomycetes</taxon>
        <taxon>Hypocreomycetidae</taxon>
        <taxon>Glomerellales</taxon>
        <taxon>Glomerellaceae</taxon>
        <taxon>Colletotrichum</taxon>
        <taxon>Colletotrichum orchidearum species complex</taxon>
    </lineage>
</organism>
<evidence type="ECO:0000256" key="1">
    <source>
        <dbReference type="SAM" id="MobiDB-lite"/>
    </source>
</evidence>
<proteinExistence type="predicted"/>
<keyword evidence="4" id="KW-1185">Reference proteome</keyword>
<feature type="transmembrane region" description="Helical" evidence="2">
    <location>
        <begin position="575"/>
        <end position="596"/>
    </location>
</feature>
<protein>
    <submittedName>
        <fullName evidence="3">Uncharacterized protein</fullName>
    </submittedName>
</protein>
<feature type="transmembrane region" description="Helical" evidence="2">
    <location>
        <begin position="65"/>
        <end position="90"/>
    </location>
</feature>
<reference evidence="3" key="1">
    <citation type="journal article" date="2020" name="Phytopathology">
        <title>Genome Sequence Resources of Colletotrichum truncatum, C. plurivorum, C. musicola, and C. sojae: Four Species Pathogenic to Soybean (Glycine max).</title>
        <authorList>
            <person name="Rogerio F."/>
            <person name="Boufleur T.R."/>
            <person name="Ciampi-Guillardi M."/>
            <person name="Sukno S.A."/>
            <person name="Thon M.R."/>
            <person name="Massola Junior N.S."/>
            <person name="Baroncelli R."/>
        </authorList>
    </citation>
    <scope>NUCLEOTIDE SEQUENCE</scope>
    <source>
        <strain evidence="3">LFN00145</strain>
    </source>
</reference>
<feature type="transmembrane region" description="Helical" evidence="2">
    <location>
        <begin position="102"/>
        <end position="124"/>
    </location>
</feature>
<gene>
    <name evidence="3" type="ORF">CPLU01_10895</name>
</gene>
<keyword evidence="2" id="KW-1133">Transmembrane helix</keyword>
<dbReference type="EMBL" id="WIGO01000194">
    <property type="protein sequence ID" value="KAF6824385.1"/>
    <property type="molecule type" value="Genomic_DNA"/>
</dbReference>
<accession>A0A8H6K4L3</accession>
<sequence length="678" mass="75523">MSRPTQVQEEASGQPGESEDDTVRPPRSSVSEEHYPGNYIRVSSNSKANEDVGYHRSRISIASTILKDCAVVLLPLGILGVFIAVCFLDGDEATSESRHRWLNAITVLATLFPILFASIASRLLSETARWKLEKGSRIGTLEQLMGSRTFGSAAQNLVQFRTFLGLGLLVLWVFSLLGAQAILRVLTIRDHAYITHTNVLHFDKLSPSEFASVGTNVIGGPPMMDTIGSIYTSFIALPKAVKLQPMDIWSNVKIPVLDLQSQTSDWKVIPNKAEDFQYSSLVGIPVTYEGPRNTTFFLESSYIRLGCSTPLEVWGGKVKSSGTANITSEYLETHWDKEDLAFDRGGRVVKPPPNNTWHGWTPPYWPFEIALDRFVDPYWYNKSETPALLAGEVAMALKPARLLFRTPFLYDSSDSMQVICNVTQQYVESWINCTCSGTRQSCNVIAQRPSREKHAPEEISQLSFPHTFSLMSKILPTAAPITFNNYSFSVYYLKHPLLEIIPSTGSQRKPALLDLETDVFELRLSQLLNFLSISQDPLGFISQDHRIFSDPPQRNRTIVGNSTNPTEIYVVSSPWMVVCISFTVVLLAVGVLSVVATHYTYGPEILGYVSTTLRNSELIGLPPGTTWLDGLDLTRKIAQLRVKYGLAHERKDGELVVGIGPEDDVEEIRSFLACQKDE</sequence>
<feature type="transmembrane region" description="Helical" evidence="2">
    <location>
        <begin position="163"/>
        <end position="183"/>
    </location>
</feature>
<dbReference type="Proteomes" id="UP000654918">
    <property type="component" value="Unassembled WGS sequence"/>
</dbReference>
<evidence type="ECO:0000313" key="4">
    <source>
        <dbReference type="Proteomes" id="UP000654918"/>
    </source>
</evidence>
<evidence type="ECO:0000256" key="2">
    <source>
        <dbReference type="SAM" id="Phobius"/>
    </source>
</evidence>
<keyword evidence="2" id="KW-0472">Membrane</keyword>
<feature type="compositionally biased region" description="Polar residues" evidence="1">
    <location>
        <begin position="1"/>
        <end position="11"/>
    </location>
</feature>
<comment type="caution">
    <text evidence="3">The sequence shown here is derived from an EMBL/GenBank/DDBJ whole genome shotgun (WGS) entry which is preliminary data.</text>
</comment>
<dbReference type="AlphaFoldDB" id="A0A8H6K4L3"/>
<evidence type="ECO:0000313" key="3">
    <source>
        <dbReference type="EMBL" id="KAF6824385.1"/>
    </source>
</evidence>
<feature type="region of interest" description="Disordered" evidence="1">
    <location>
        <begin position="1"/>
        <end position="35"/>
    </location>
</feature>
<name>A0A8H6K4L3_9PEZI</name>
<keyword evidence="2" id="KW-0812">Transmembrane</keyword>